<keyword evidence="17" id="KW-0675">Receptor</keyword>
<evidence type="ECO:0000256" key="8">
    <source>
        <dbReference type="ARBA" id="ARBA00023065"/>
    </source>
</evidence>
<evidence type="ECO:0000256" key="2">
    <source>
        <dbReference type="ARBA" id="ARBA00022448"/>
    </source>
</evidence>
<dbReference type="InterPro" id="IPR000531">
    <property type="entry name" value="Beta-barrel_TonB"/>
</dbReference>
<dbReference type="PANTHER" id="PTHR32552">
    <property type="entry name" value="FERRICHROME IRON RECEPTOR-RELATED"/>
    <property type="match status" value="1"/>
</dbReference>
<evidence type="ECO:0000256" key="7">
    <source>
        <dbReference type="ARBA" id="ARBA00023004"/>
    </source>
</evidence>
<dbReference type="Pfam" id="PF13715">
    <property type="entry name" value="CarbopepD_reg_2"/>
    <property type="match status" value="1"/>
</dbReference>
<evidence type="ECO:0000259" key="16">
    <source>
        <dbReference type="Pfam" id="PF07715"/>
    </source>
</evidence>
<feature type="domain" description="TonB-dependent receptor-like beta-barrel" evidence="15">
    <location>
        <begin position="327"/>
        <end position="806"/>
    </location>
</feature>
<sequence>MKKKLFSVFAGLFALGLSTGVLAQGKVTGLVVDADTQEPLIGAAVYMQDNKGVGTVTQLDGTFQLEIADSKVTLVFDYLGYINLEKSVAVAGDVDLGTIELKSSSVGIVEVSVIANVAVQRKTPVALSSIKPQLIEEKLGTQEFPEILKSTPGIYATKQGGGFGDSRINVRGFDMNNTAVMINGIPVNDMENGWVYWSNWAGLSEVTRSMQVQRGLGASKLSIGSVGGTINVLTKTTDAEKGGSAFVGIGNDGYFKRSFTVSTGLTDNDWAVTFSGAHTTGQGWVDATQFDSWSYFLSISKRWDNQILSFTVFGAPQTHGQRSSRQYITDMQDPNKGLKYNPDWGYLNGETYNLRTNFYHKPQMSLNHYWTISDKTMLSTSAYASFGTGGGTGNYGSEGNKFYDYIKDGQIDFDRIVDENIANGGGGSTAILRSSRNDHTWIGLLSNLQHKLTENLEISGGIDLRYYKGEHFREVTDLLGGEFVLSDDDVNNPNKIARTGDKIGYYNDGLVSWQGVFAQAEYTLNDLNVFVSGAFNNMGQKRIDYFSYTPDEQETDWVNHQGFVVKGGANYNIDEHHNVFGNLGYFERTPFFDNVFVSNSNEINEGAKNEKTMAFEIGYGYKSRIFSANINAYYTNWKDKFFRLTRYTNSGDPIYANISGVNALHKGIEADFVFKPIRNMVIRGMASLGDWRWQNNLTDVPIFDDNQNVIDEVSLYIKDLKVADAAQTTAAIGIDYTVLEGLKVGMDYVYNANIYAAFDPTGRGDENEAGVQPWEMPDYGLVDANVNYRFKIGQLDATVYGNINNIFNTEYISDANDGSGHNWQSALVYYGFGRTWSTGLRVNF</sequence>
<dbReference type="Pfam" id="PF07715">
    <property type="entry name" value="Plug"/>
    <property type="match status" value="1"/>
</dbReference>
<accession>A0ABS5JRJ5</accession>
<evidence type="ECO:0000256" key="4">
    <source>
        <dbReference type="ARBA" id="ARBA00022496"/>
    </source>
</evidence>
<dbReference type="PROSITE" id="PS52016">
    <property type="entry name" value="TONB_DEPENDENT_REC_3"/>
    <property type="match status" value="1"/>
</dbReference>
<keyword evidence="5 12" id="KW-0812">Transmembrane</keyword>
<feature type="domain" description="TonB-dependent receptor plug" evidence="16">
    <location>
        <begin position="120"/>
        <end position="229"/>
    </location>
</feature>
<dbReference type="InterPro" id="IPR010917">
    <property type="entry name" value="TonB_rcpt_CS"/>
</dbReference>
<keyword evidence="18" id="KW-1185">Reference proteome</keyword>
<keyword evidence="7" id="KW-0408">Iron</keyword>
<comment type="subcellular location">
    <subcellularLocation>
        <location evidence="1 12">Cell outer membrane</location>
        <topology evidence="1 12">Multi-pass membrane protein</topology>
    </subcellularLocation>
</comment>
<dbReference type="Gene3D" id="2.40.170.20">
    <property type="entry name" value="TonB-dependent receptor, beta-barrel domain"/>
    <property type="match status" value="1"/>
</dbReference>
<evidence type="ECO:0000256" key="11">
    <source>
        <dbReference type="ARBA" id="ARBA00023237"/>
    </source>
</evidence>
<dbReference type="EMBL" id="JAGUCO010000002">
    <property type="protein sequence ID" value="MBS2097528.1"/>
    <property type="molecule type" value="Genomic_DNA"/>
</dbReference>
<keyword evidence="4" id="KW-0410">Iron transport</keyword>
<name>A0ABS5JRJ5_9BACT</name>
<protein>
    <submittedName>
        <fullName evidence="17">TonB-dependent receptor</fullName>
    </submittedName>
</protein>
<keyword evidence="3 12" id="KW-1134">Transmembrane beta strand</keyword>
<feature type="chain" id="PRO_5045246044" evidence="14">
    <location>
        <begin position="24"/>
        <end position="844"/>
    </location>
</feature>
<evidence type="ECO:0000256" key="3">
    <source>
        <dbReference type="ARBA" id="ARBA00022452"/>
    </source>
</evidence>
<dbReference type="SUPFAM" id="SSF49464">
    <property type="entry name" value="Carboxypeptidase regulatory domain-like"/>
    <property type="match status" value="1"/>
</dbReference>
<keyword evidence="11 12" id="KW-0998">Cell outer membrane</keyword>
<comment type="caution">
    <text evidence="17">The sequence shown here is derived from an EMBL/GenBank/DDBJ whole genome shotgun (WGS) entry which is preliminary data.</text>
</comment>
<evidence type="ECO:0000256" key="9">
    <source>
        <dbReference type="ARBA" id="ARBA00023077"/>
    </source>
</evidence>
<proteinExistence type="inferred from homology"/>
<keyword evidence="6 14" id="KW-0732">Signal</keyword>
<dbReference type="Gene3D" id="2.60.40.1120">
    <property type="entry name" value="Carboxypeptidase-like, regulatory domain"/>
    <property type="match status" value="1"/>
</dbReference>
<keyword evidence="9 13" id="KW-0798">TonB box</keyword>
<evidence type="ECO:0000313" key="18">
    <source>
        <dbReference type="Proteomes" id="UP000708576"/>
    </source>
</evidence>
<dbReference type="InterPro" id="IPR039426">
    <property type="entry name" value="TonB-dep_rcpt-like"/>
</dbReference>
<evidence type="ECO:0000313" key="17">
    <source>
        <dbReference type="EMBL" id="MBS2097528.1"/>
    </source>
</evidence>
<keyword evidence="2 12" id="KW-0813">Transport</keyword>
<evidence type="ECO:0000256" key="10">
    <source>
        <dbReference type="ARBA" id="ARBA00023136"/>
    </source>
</evidence>
<dbReference type="InterPro" id="IPR036942">
    <property type="entry name" value="Beta-barrel_TonB_sf"/>
</dbReference>
<evidence type="ECO:0000256" key="6">
    <source>
        <dbReference type="ARBA" id="ARBA00022729"/>
    </source>
</evidence>
<comment type="similarity">
    <text evidence="12 13">Belongs to the TonB-dependent receptor family.</text>
</comment>
<dbReference type="SUPFAM" id="SSF56935">
    <property type="entry name" value="Porins"/>
    <property type="match status" value="1"/>
</dbReference>
<dbReference type="PANTHER" id="PTHR32552:SF68">
    <property type="entry name" value="FERRICHROME OUTER MEMBRANE TRANSPORTER_PHAGE RECEPTOR"/>
    <property type="match status" value="1"/>
</dbReference>
<evidence type="ECO:0000256" key="1">
    <source>
        <dbReference type="ARBA" id="ARBA00004571"/>
    </source>
</evidence>
<dbReference type="Pfam" id="PF00593">
    <property type="entry name" value="TonB_dep_Rec_b-barrel"/>
    <property type="match status" value="1"/>
</dbReference>
<gene>
    <name evidence="17" type="ORF">KEM10_04500</name>
</gene>
<feature type="signal peptide" evidence="14">
    <location>
        <begin position="1"/>
        <end position="23"/>
    </location>
</feature>
<organism evidence="17 18">
    <name type="scientific">Carboxylicivirga linearis</name>
    <dbReference type="NCBI Taxonomy" id="1628157"/>
    <lineage>
        <taxon>Bacteria</taxon>
        <taxon>Pseudomonadati</taxon>
        <taxon>Bacteroidota</taxon>
        <taxon>Bacteroidia</taxon>
        <taxon>Marinilabiliales</taxon>
        <taxon>Marinilabiliaceae</taxon>
        <taxon>Carboxylicivirga</taxon>
    </lineage>
</organism>
<dbReference type="InterPro" id="IPR012910">
    <property type="entry name" value="Plug_dom"/>
</dbReference>
<dbReference type="InterPro" id="IPR008969">
    <property type="entry name" value="CarboxyPept-like_regulatory"/>
</dbReference>
<keyword evidence="8" id="KW-0406">Ion transport</keyword>
<keyword evidence="10 12" id="KW-0472">Membrane</keyword>
<evidence type="ECO:0000256" key="5">
    <source>
        <dbReference type="ARBA" id="ARBA00022692"/>
    </source>
</evidence>
<dbReference type="RefSeq" id="WP_212214048.1">
    <property type="nucleotide sequence ID" value="NZ_JAGUCO010000002.1"/>
</dbReference>
<evidence type="ECO:0000259" key="15">
    <source>
        <dbReference type="Pfam" id="PF00593"/>
    </source>
</evidence>
<dbReference type="InterPro" id="IPR037066">
    <property type="entry name" value="Plug_dom_sf"/>
</dbReference>
<dbReference type="PROSITE" id="PS01156">
    <property type="entry name" value="TONB_DEPENDENT_REC_2"/>
    <property type="match status" value="1"/>
</dbReference>
<dbReference type="Gene3D" id="2.170.130.10">
    <property type="entry name" value="TonB-dependent receptor, plug domain"/>
    <property type="match status" value="1"/>
</dbReference>
<dbReference type="Proteomes" id="UP000708576">
    <property type="component" value="Unassembled WGS sequence"/>
</dbReference>
<evidence type="ECO:0000256" key="12">
    <source>
        <dbReference type="PROSITE-ProRule" id="PRU01360"/>
    </source>
</evidence>
<evidence type="ECO:0000256" key="14">
    <source>
        <dbReference type="SAM" id="SignalP"/>
    </source>
</evidence>
<reference evidence="17 18" key="1">
    <citation type="journal article" date="2015" name="Int. J. Syst. Evol. Microbiol.">
        <title>Carboxylicivirga linearis sp. nov., isolated from a sea cucumber culture pond.</title>
        <authorList>
            <person name="Wang F.Q."/>
            <person name="Zhou Y.X."/>
            <person name="Lin X.Z."/>
            <person name="Chen G.J."/>
            <person name="Du Z.J."/>
        </authorList>
    </citation>
    <scope>NUCLEOTIDE SEQUENCE [LARGE SCALE GENOMIC DNA]</scope>
    <source>
        <strain evidence="17 18">FB218</strain>
    </source>
</reference>
<evidence type="ECO:0000256" key="13">
    <source>
        <dbReference type="RuleBase" id="RU003357"/>
    </source>
</evidence>